<reference evidence="9 10" key="1">
    <citation type="journal article" date="2019" name="Fungal Biol. Biotechnol.">
        <title>Draft genome sequence of fastidious pathogen Ceratobasidium theobromae, which causes vascular-streak dieback in Theobroma cacao.</title>
        <authorList>
            <person name="Ali S.S."/>
            <person name="Asman A."/>
            <person name="Shao J."/>
            <person name="Firmansyah A.P."/>
            <person name="Susilo A.W."/>
            <person name="Rosmana A."/>
            <person name="McMahon P."/>
            <person name="Junaid M."/>
            <person name="Guest D."/>
            <person name="Kheng T.Y."/>
            <person name="Meinhardt L.W."/>
            <person name="Bailey B.A."/>
        </authorList>
    </citation>
    <scope>NUCLEOTIDE SEQUENCE [LARGE SCALE GENOMIC DNA]</scope>
    <source>
        <strain evidence="9 10">CT2</strain>
    </source>
</reference>
<sequence length="1652" mass="178151">MPLNHGVDTEKGVQPQITNEGYAGGESLYHSMSVDTQRAFPVYHRKLGNPAPLGLLSFATTTLILSLYNIGARGISVPNVVVAMAMGVGGLCQLLAGMWEFATGNTFGATAFSLYGGFWFSYGIIYLPSSGILGAYEGDSSQLSSALGIYLTTWTVVTFLMFMGTFKSSVAIMSTFFFVLLTFMILAVGQFTGSVGVIKAGGVLGCIASVLAFYTSAAGLYSPDASHFRWALTLPITGLALRITQSTSPHQRLNSVKIMDELTSASNDLRNALKRYGEVCSMIEESYLRSHTFSDVPREISDCAVVDELLQATSYETEIKWAKAAISHTRNSIYTTAAQSLPPEILAQIFQLLTKRRCAVTLTGRVPKISFPIYPDRLSHVCSRWRQVAIGTRALWMHIDLAPHHLAHQVLLDRAETYASRVGQSPLEIHIIGPGDGQEPFDDSRLGRFLVSNTMHIRSLNLASVRHPDDNDFCRSIFTKCFANREPGMFKRLFIDSDWTDDEGSGIFLEAAGNPLHHGSLLVDVPEQHLEDLWLPITTLRLNHIFPCWSSKAYHGLTELHLTSTEKPTITETQLETILGSSPGLRVFRFGLQITRIRPTSASVVPTRLSDLKVLHLHALGAEQLGIVLSLLAPGSKPLQISINGRSETVFLLDEVKQFFARSNVTRVDAENLSAYAQVVQLFNLTPHLRALALSNFSSRRMDKPENMGAPFRLDSLYLIKSVSTLDKLRRMLRRHKVRKLTCLTEEDPFPIADWNLAQRWQTDITSRDPRGSNNALTMPLSAPSSYTYLTLEARLKSFSKSKSKAWPHNSTYRATPDTLARAGFAFTPDNTRKSDRVTCFVCGKTLGGWEPADDPFKEHAEHSPACSWALARCSIEALRVSPESTDLVFPDEASLPSSATLEAARLATFGKFWPHDSVRSHSAKSKHMAKAGFIYTPTNESDDLASCFYCNLGLDGWESTDDPHHEHQRRRPHCAFFSAHISHDDEPEPAPESEPKRIKGKSTKKPQPSDLDRDDDLPLLPKAKRTITTIKRTASKSSKAAPGNEFDQVKPEPADGPPSTRGKLRKSQSHGQLQLGRSALGKSSSQPERSQSALGRSQAGRSQSQLGHSRTRSMMQGMEEDDDDDDEVPVVPPKAKPKASGKNKKAAPDPEPEESEPAPTRSRTKTTKKALPSEPEPEEEPGPDPKPGTVTKTKSGKGKPKPVPESEPEPPELEEDPAPVPAKAKTKGKAKTTKGKKATKKVIEDDAGSAIEMESAAEVEPESAAEADSAVEVEPKAAPKKTRAKKTTTATKKGTRGKKAKTKGGDETESQAEVDDTHMQSPSESEAHEPLAARTPRPPSRINTQVDESTPRAAAGANTSGRAGSALPIPSRLTPSPTRLPAFGGGARAGGFGTPKAGLTGTSQPTSAANTPKASAATGGSGIAKPASTTGIPRPGATTPVPAGPPRSGLHIRQPTPTRPAIGRPVFGAANRNPAGTGSSANVNATTDVVMASPSRPSRPASAAGTAGRAAAAPGSPTRPVSALGGSMRPLSAQESPKRLVTQVQAPNESSVPFPRESSPMTPGRHATAKLAPVKTTAPTASSSTAPTVPNGAPVDPSLVELDNDTRALSLEAYVRREMGIQYDALKAECEREIEEFLKAAKETRAKIAAL</sequence>
<keyword evidence="3 7" id="KW-0812">Transmembrane</keyword>
<evidence type="ECO:0000259" key="8">
    <source>
        <dbReference type="Pfam" id="PF12937"/>
    </source>
</evidence>
<protein>
    <submittedName>
        <fullName evidence="9">BIR domain-containing protein</fullName>
    </submittedName>
</protein>
<dbReference type="PANTHER" id="PTHR31123">
    <property type="entry name" value="ACCUMULATION OF DYADS PROTEIN 2-RELATED"/>
    <property type="match status" value="1"/>
</dbReference>
<feature type="compositionally biased region" description="Polar residues" evidence="6">
    <location>
        <begin position="1475"/>
        <end position="1488"/>
    </location>
</feature>
<feature type="region of interest" description="Disordered" evidence="6">
    <location>
        <begin position="983"/>
        <end position="1600"/>
    </location>
</feature>
<dbReference type="InterPro" id="IPR000791">
    <property type="entry name" value="Gpr1/Fun34/SatP-like"/>
</dbReference>
<feature type="domain" description="F-box" evidence="8">
    <location>
        <begin position="339"/>
        <end position="401"/>
    </location>
</feature>
<accession>A0A5N5QBW9</accession>
<keyword evidence="4 7" id="KW-1133">Transmembrane helix</keyword>
<dbReference type="EMBL" id="SSOP01000297">
    <property type="protein sequence ID" value="KAB5589245.1"/>
    <property type="molecule type" value="Genomic_DNA"/>
</dbReference>
<feature type="compositionally biased region" description="Basic residues" evidence="6">
    <location>
        <begin position="1294"/>
        <end position="1303"/>
    </location>
</feature>
<feature type="compositionally biased region" description="Low complexity" evidence="6">
    <location>
        <begin position="1573"/>
        <end position="1591"/>
    </location>
</feature>
<comment type="subcellular location">
    <subcellularLocation>
        <location evidence="1">Membrane</location>
        <topology evidence="1">Multi-pass membrane protein</topology>
    </subcellularLocation>
</comment>
<dbReference type="InterPro" id="IPR051633">
    <property type="entry name" value="AceTr"/>
</dbReference>
<feature type="transmembrane region" description="Helical" evidence="7">
    <location>
        <begin position="143"/>
        <end position="163"/>
    </location>
</feature>
<evidence type="ECO:0000313" key="9">
    <source>
        <dbReference type="EMBL" id="KAB5589245.1"/>
    </source>
</evidence>
<dbReference type="Pfam" id="PF12937">
    <property type="entry name" value="F-box-like"/>
    <property type="match status" value="1"/>
</dbReference>
<dbReference type="PANTHER" id="PTHR31123:SF1">
    <property type="entry name" value="ACCUMULATION OF DYADS PROTEIN 2-RELATED"/>
    <property type="match status" value="1"/>
</dbReference>
<feature type="compositionally biased region" description="Basic residues" evidence="6">
    <location>
        <begin position="1136"/>
        <end position="1146"/>
    </location>
</feature>
<dbReference type="InterPro" id="IPR047622">
    <property type="entry name" value="GPR1_FUN34_YAAH"/>
</dbReference>
<dbReference type="SUPFAM" id="SSF57924">
    <property type="entry name" value="Inhibitor of apoptosis (IAP) repeat"/>
    <property type="match status" value="2"/>
</dbReference>
<dbReference type="CDD" id="cd00022">
    <property type="entry name" value="BIR"/>
    <property type="match status" value="2"/>
</dbReference>
<organism evidence="9 10">
    <name type="scientific">Ceratobasidium theobromae</name>
    <dbReference type="NCBI Taxonomy" id="1582974"/>
    <lineage>
        <taxon>Eukaryota</taxon>
        <taxon>Fungi</taxon>
        <taxon>Dikarya</taxon>
        <taxon>Basidiomycota</taxon>
        <taxon>Agaricomycotina</taxon>
        <taxon>Agaricomycetes</taxon>
        <taxon>Cantharellales</taxon>
        <taxon>Ceratobasidiaceae</taxon>
        <taxon>Ceratobasidium</taxon>
    </lineage>
</organism>
<dbReference type="PROSITE" id="PS50143">
    <property type="entry name" value="BIR_REPEAT_2"/>
    <property type="match status" value="2"/>
</dbReference>
<evidence type="ECO:0000256" key="7">
    <source>
        <dbReference type="SAM" id="Phobius"/>
    </source>
</evidence>
<dbReference type="Gene3D" id="1.20.1280.50">
    <property type="match status" value="1"/>
</dbReference>
<feature type="compositionally biased region" description="Polar residues" evidence="6">
    <location>
        <begin position="1082"/>
        <end position="1115"/>
    </location>
</feature>
<dbReference type="Pfam" id="PF00653">
    <property type="entry name" value="BIR"/>
    <property type="match status" value="2"/>
</dbReference>
<feature type="transmembrane region" description="Helical" evidence="7">
    <location>
        <begin position="119"/>
        <end position="136"/>
    </location>
</feature>
<feature type="compositionally biased region" description="Acidic residues" evidence="6">
    <location>
        <begin position="1119"/>
        <end position="1129"/>
    </location>
</feature>
<keyword evidence="5 7" id="KW-0472">Membrane</keyword>
<evidence type="ECO:0000256" key="4">
    <source>
        <dbReference type="ARBA" id="ARBA00022989"/>
    </source>
</evidence>
<feature type="compositionally biased region" description="Low complexity" evidence="6">
    <location>
        <begin position="1493"/>
        <end position="1521"/>
    </location>
</feature>
<name>A0A5N5QBW9_9AGAM</name>
<dbReference type="Gene3D" id="1.10.1170.10">
    <property type="entry name" value="Inhibitor Of Apoptosis Protein (2mihbC-IAP-1), Chain A"/>
    <property type="match status" value="2"/>
</dbReference>
<dbReference type="OrthoDB" id="2196114at2759"/>
<dbReference type="SMART" id="SM00238">
    <property type="entry name" value="BIR"/>
    <property type="match status" value="2"/>
</dbReference>
<dbReference type="NCBIfam" id="NF038013">
    <property type="entry name" value="AceTr_1"/>
    <property type="match status" value="1"/>
</dbReference>
<feature type="compositionally biased region" description="Acidic residues" evidence="6">
    <location>
        <begin position="1256"/>
        <end position="1272"/>
    </location>
</feature>
<feature type="compositionally biased region" description="Polar residues" evidence="6">
    <location>
        <begin position="1401"/>
        <end position="1414"/>
    </location>
</feature>
<feature type="transmembrane region" description="Helical" evidence="7">
    <location>
        <begin position="200"/>
        <end position="221"/>
    </location>
</feature>
<evidence type="ECO:0000256" key="2">
    <source>
        <dbReference type="ARBA" id="ARBA00005587"/>
    </source>
</evidence>
<dbReference type="GO" id="GO:0015123">
    <property type="term" value="F:acetate transmembrane transporter activity"/>
    <property type="evidence" value="ECO:0007669"/>
    <property type="project" value="TreeGrafter"/>
</dbReference>
<keyword evidence="10" id="KW-1185">Reference proteome</keyword>
<comment type="similarity">
    <text evidence="2">Belongs to the acetate uptake transporter (AceTr) (TC 2.A.96) family.</text>
</comment>
<feature type="transmembrane region" description="Helical" evidence="7">
    <location>
        <begin position="169"/>
        <end position="188"/>
    </location>
</feature>
<dbReference type="InterPro" id="IPR001370">
    <property type="entry name" value="BIR_rpt"/>
</dbReference>
<dbReference type="GO" id="GO:0005886">
    <property type="term" value="C:plasma membrane"/>
    <property type="evidence" value="ECO:0007669"/>
    <property type="project" value="TreeGrafter"/>
</dbReference>
<evidence type="ECO:0000256" key="3">
    <source>
        <dbReference type="ARBA" id="ARBA00022692"/>
    </source>
</evidence>
<gene>
    <name evidence="9" type="ORF">CTheo_7313</name>
</gene>
<evidence type="ECO:0000313" key="10">
    <source>
        <dbReference type="Proteomes" id="UP000383932"/>
    </source>
</evidence>
<evidence type="ECO:0000256" key="6">
    <source>
        <dbReference type="SAM" id="MobiDB-lite"/>
    </source>
</evidence>
<dbReference type="Pfam" id="PF01184">
    <property type="entry name" value="Gpr1_Fun34_YaaH"/>
    <property type="match status" value="1"/>
</dbReference>
<comment type="caution">
    <text evidence="9">The sequence shown here is derived from an EMBL/GenBank/DDBJ whole genome shotgun (WGS) entry which is preliminary data.</text>
</comment>
<evidence type="ECO:0000256" key="1">
    <source>
        <dbReference type="ARBA" id="ARBA00004141"/>
    </source>
</evidence>
<feature type="transmembrane region" description="Helical" evidence="7">
    <location>
        <begin position="51"/>
        <end position="68"/>
    </location>
</feature>
<feature type="compositionally biased region" description="Basic residues" evidence="6">
    <location>
        <begin position="1225"/>
        <end position="1241"/>
    </location>
</feature>
<feature type="compositionally biased region" description="Gly residues" evidence="6">
    <location>
        <begin position="1384"/>
        <end position="1394"/>
    </location>
</feature>
<feature type="compositionally biased region" description="Acidic residues" evidence="6">
    <location>
        <begin position="1207"/>
        <end position="1218"/>
    </location>
</feature>
<feature type="compositionally biased region" description="Polar residues" evidence="6">
    <location>
        <begin position="1543"/>
        <end position="1552"/>
    </location>
</feature>
<dbReference type="Proteomes" id="UP000383932">
    <property type="component" value="Unassembled WGS sequence"/>
</dbReference>
<evidence type="ECO:0000256" key="5">
    <source>
        <dbReference type="ARBA" id="ARBA00023136"/>
    </source>
</evidence>
<dbReference type="PROSITE" id="PS01114">
    <property type="entry name" value="GPR1_FUN34_YAAH"/>
    <property type="match status" value="1"/>
</dbReference>
<feature type="compositionally biased region" description="Low complexity" evidence="6">
    <location>
        <begin position="1019"/>
        <end position="1042"/>
    </location>
</feature>
<proteinExistence type="inferred from homology"/>
<dbReference type="InterPro" id="IPR001810">
    <property type="entry name" value="F-box_dom"/>
</dbReference>
<feature type="transmembrane region" description="Helical" evidence="7">
    <location>
        <begin position="80"/>
        <end position="99"/>
    </location>
</feature>